<dbReference type="Gene3D" id="3.40.50.300">
    <property type="entry name" value="P-loop containing nucleotide triphosphate hydrolases"/>
    <property type="match status" value="1"/>
</dbReference>
<keyword evidence="2" id="KW-0418">Kinase</keyword>
<gene>
    <name evidence="2" type="ORF">GCM10023176_18260</name>
</gene>
<feature type="compositionally biased region" description="Polar residues" evidence="1">
    <location>
        <begin position="1"/>
        <end position="14"/>
    </location>
</feature>
<keyword evidence="2" id="KW-0808">Transferase</keyword>
<sequence>MASVVQRSVSTWQQPAPPPASPARRALVDLLTDRILALGPGRLRVGVDGFTAAGKTSFGHELAARIAAAGRPVLRASLDDFKRPWRERHQYDRLSGPGYYRNAFDLAAIRGLLLGPAGPDGTGRCVLCLRDPLTQREHTDVVTAAAADAVLVVDGVFAFRPELDELWDHRIWLAVPAELSVRRGTDRDAHREGAEAAERLHRDRYLAAARVYLAEADPVGRADLVVDNADFARPRLRRG</sequence>
<proteinExistence type="predicted"/>
<evidence type="ECO:0000313" key="3">
    <source>
        <dbReference type="Proteomes" id="UP001500307"/>
    </source>
</evidence>
<dbReference type="EMBL" id="BAABGU010000007">
    <property type="protein sequence ID" value="GAA4566998.1"/>
    <property type="molecule type" value="Genomic_DNA"/>
</dbReference>
<comment type="caution">
    <text evidence="2">The sequence shown here is derived from an EMBL/GenBank/DDBJ whole genome shotgun (WGS) entry which is preliminary data.</text>
</comment>
<accession>A0ABP8SD44</accession>
<dbReference type="RefSeq" id="WP_200210582.1">
    <property type="nucleotide sequence ID" value="NZ_BAABGU010000007.1"/>
</dbReference>
<keyword evidence="3" id="KW-1185">Reference proteome</keyword>
<dbReference type="Proteomes" id="UP001500307">
    <property type="component" value="Unassembled WGS sequence"/>
</dbReference>
<dbReference type="SUPFAM" id="SSF52540">
    <property type="entry name" value="P-loop containing nucleoside triphosphate hydrolases"/>
    <property type="match status" value="1"/>
</dbReference>
<dbReference type="GO" id="GO:0016301">
    <property type="term" value="F:kinase activity"/>
    <property type="evidence" value="ECO:0007669"/>
    <property type="project" value="UniProtKB-KW"/>
</dbReference>
<evidence type="ECO:0000313" key="2">
    <source>
        <dbReference type="EMBL" id="GAA4566998.1"/>
    </source>
</evidence>
<protein>
    <submittedName>
        <fullName evidence="2">Uridine kinase</fullName>
    </submittedName>
</protein>
<dbReference type="InterPro" id="IPR027417">
    <property type="entry name" value="P-loop_NTPase"/>
</dbReference>
<evidence type="ECO:0000256" key="1">
    <source>
        <dbReference type="SAM" id="MobiDB-lite"/>
    </source>
</evidence>
<organism evidence="2 3">
    <name type="scientific">Micromonospora coerulea</name>
    <dbReference type="NCBI Taxonomy" id="47856"/>
    <lineage>
        <taxon>Bacteria</taxon>
        <taxon>Bacillati</taxon>
        <taxon>Actinomycetota</taxon>
        <taxon>Actinomycetes</taxon>
        <taxon>Micromonosporales</taxon>
        <taxon>Micromonosporaceae</taxon>
        <taxon>Micromonospora</taxon>
    </lineage>
</organism>
<reference evidence="3" key="1">
    <citation type="journal article" date="2019" name="Int. J. Syst. Evol. Microbiol.">
        <title>The Global Catalogue of Microorganisms (GCM) 10K type strain sequencing project: providing services to taxonomists for standard genome sequencing and annotation.</title>
        <authorList>
            <consortium name="The Broad Institute Genomics Platform"/>
            <consortium name="The Broad Institute Genome Sequencing Center for Infectious Disease"/>
            <person name="Wu L."/>
            <person name="Ma J."/>
        </authorList>
    </citation>
    <scope>NUCLEOTIDE SEQUENCE [LARGE SCALE GENOMIC DNA]</scope>
    <source>
        <strain evidence="3">JCM 3175</strain>
    </source>
</reference>
<name>A0ABP8SD44_9ACTN</name>
<feature type="region of interest" description="Disordered" evidence="1">
    <location>
        <begin position="1"/>
        <end position="22"/>
    </location>
</feature>